<dbReference type="PROSITE" id="PS51038">
    <property type="entry name" value="BAH"/>
    <property type="match status" value="1"/>
</dbReference>
<feature type="compositionally biased region" description="Polar residues" evidence="6">
    <location>
        <begin position="13"/>
        <end position="24"/>
    </location>
</feature>
<comment type="similarity">
    <text evidence="5">Belongs to the ORC1 family.</text>
</comment>
<sequence length="833" mass="92360">MVKSTKIRKDRSSSAAIKQTQSDPSPILEYEIACNVSSNASSSQPLIHVYSKSPRVSDKSNSRTVKSKRKRRKGRELTTTSHSSSSEDSDTNNEKPLYSIRKGDFGLFVQDRSLESASHINLNYEAPLIGQILGLQLDSTKDEDLFRVRWFACYSELIENQSTIRICDGTRELFWTDHIDIVPIESLKSKVSVSFIPFNSDGTTQEEKEFFAFRWLCVLSGEVVKLSRDLISLAKSGTTESLDPRSNAREDYEREFRKQRKGRKRIGEPREAYLSGSENSSLDGGRDFEDYDPKEERKRIRIQRQHELMRRNRTIGKSNDEKKYKVSYQFMLAPGNDSSNDDGGNIVNEFDEASRLLCRDEEKATLESFIGAAVRGEESASRCLYISGVPGTGKTATVREVLKYFRYQSYLGECSKFSALELNGMNLRAPTDVYCALVEKLKNDGAPLGKMALTMGATEASAALSRYFSAPSNPSAMRGKAYGAAAATAAARRRAVILILDELDALVVRGQDVLYTLSTWTTLKGSRLVMIGIANTMDLPERTLARTASRMGLHRLVFSPYTATQLVTILKQQIPQLIRKSVESLKRENEKMSIRFDDMAVELAARKVAVVSGDMRRAMEVCTKATEIALKRNAPAVSPSTNDQAVTARRRGQKKTKASGSTEIVVCANDVNEAMSDTAGSGQLIALSSLSVSEILVVLAIAVVTRQRGSFGGAITLLDVYNKIGDILASLTQQAAFRVHPRQETTQDETPSRAVACDAKYDDPMFLIQHAKARLSHESVLQTASLLASRRILLLEQNMSAQMHSVVLNIEVDDMAFVLRDQPELASQLAVAS</sequence>
<feature type="compositionally biased region" description="Basic residues" evidence="6">
    <location>
        <begin position="65"/>
        <end position="74"/>
    </location>
</feature>
<feature type="compositionally biased region" description="Basic residues" evidence="6">
    <location>
        <begin position="648"/>
        <end position="657"/>
    </location>
</feature>
<evidence type="ECO:0000256" key="4">
    <source>
        <dbReference type="ARBA" id="ARBA00023242"/>
    </source>
</evidence>
<dbReference type="Pfam" id="PF01426">
    <property type="entry name" value="BAH"/>
    <property type="match status" value="1"/>
</dbReference>
<dbReference type="Gene3D" id="1.10.8.60">
    <property type="match status" value="1"/>
</dbReference>
<dbReference type="InterPro" id="IPR043151">
    <property type="entry name" value="BAH_sf"/>
</dbReference>
<dbReference type="InterPro" id="IPR041664">
    <property type="entry name" value="AAA_16"/>
</dbReference>
<evidence type="ECO:0000256" key="1">
    <source>
        <dbReference type="ARBA" id="ARBA00004123"/>
    </source>
</evidence>
<keyword evidence="5" id="KW-0067">ATP-binding</keyword>
<dbReference type="PANTHER" id="PTHR10763">
    <property type="entry name" value="CELL DIVISION CONTROL PROTEIN 6-RELATED"/>
    <property type="match status" value="1"/>
</dbReference>
<feature type="compositionally biased region" description="Basic and acidic residues" evidence="6">
    <location>
        <begin position="242"/>
        <end position="256"/>
    </location>
</feature>
<organism evidence="8">
    <name type="scientific">Timspurckia oligopyrenoides</name>
    <dbReference type="NCBI Taxonomy" id="708627"/>
    <lineage>
        <taxon>Eukaryota</taxon>
        <taxon>Rhodophyta</taxon>
        <taxon>Bangiophyceae</taxon>
        <taxon>Porphyridiales</taxon>
        <taxon>Porphyridiaceae</taxon>
        <taxon>Timspurckia</taxon>
    </lineage>
</organism>
<dbReference type="Pfam" id="PF17872">
    <property type="entry name" value="AAA_lid_10"/>
    <property type="match status" value="1"/>
</dbReference>
<dbReference type="SUPFAM" id="SSF52540">
    <property type="entry name" value="P-loop containing nucleoside triphosphate hydrolases"/>
    <property type="match status" value="1"/>
</dbReference>
<dbReference type="Gene3D" id="3.40.50.300">
    <property type="entry name" value="P-loop containing nucleotide triphosphate hydrolases"/>
    <property type="match status" value="1"/>
</dbReference>
<reference evidence="8" key="1">
    <citation type="submission" date="2021-01" db="EMBL/GenBank/DDBJ databases">
        <authorList>
            <person name="Corre E."/>
            <person name="Pelletier E."/>
            <person name="Niang G."/>
            <person name="Scheremetjew M."/>
            <person name="Finn R."/>
            <person name="Kale V."/>
            <person name="Holt S."/>
            <person name="Cochrane G."/>
            <person name="Meng A."/>
            <person name="Brown T."/>
            <person name="Cohen L."/>
        </authorList>
    </citation>
    <scope>NUCLEOTIDE SEQUENCE</scope>
    <source>
        <strain evidence="8">CCMP3278</strain>
    </source>
</reference>
<feature type="region of interest" description="Disordered" evidence="6">
    <location>
        <begin position="238"/>
        <end position="297"/>
    </location>
</feature>
<gene>
    <name evidence="8" type="ORF">TOLI1172_LOCUS7018</name>
</gene>
<dbReference type="GO" id="GO:0005664">
    <property type="term" value="C:nuclear origin of replication recognition complex"/>
    <property type="evidence" value="ECO:0007669"/>
    <property type="project" value="TreeGrafter"/>
</dbReference>
<keyword evidence="4 5" id="KW-0539">Nucleus</keyword>
<feature type="domain" description="BAH" evidence="7">
    <location>
        <begin position="98"/>
        <end position="227"/>
    </location>
</feature>
<feature type="region of interest" description="Disordered" evidence="6">
    <location>
        <begin position="637"/>
        <end position="659"/>
    </location>
</feature>
<keyword evidence="2 5" id="KW-0235">DNA replication</keyword>
<dbReference type="EMBL" id="HBFP01009777">
    <property type="protein sequence ID" value="CAD8822622.1"/>
    <property type="molecule type" value="Transcribed_RNA"/>
</dbReference>
<evidence type="ECO:0000256" key="3">
    <source>
        <dbReference type="ARBA" id="ARBA00023125"/>
    </source>
</evidence>
<dbReference type="Pfam" id="PF13191">
    <property type="entry name" value="AAA_16"/>
    <property type="match status" value="1"/>
</dbReference>
<accession>A0A7S0ZI60</accession>
<evidence type="ECO:0000256" key="5">
    <source>
        <dbReference type="RuleBase" id="RU365058"/>
    </source>
</evidence>
<dbReference type="InterPro" id="IPR050311">
    <property type="entry name" value="ORC1/CDC6"/>
</dbReference>
<dbReference type="InterPro" id="IPR001025">
    <property type="entry name" value="BAH_dom"/>
</dbReference>
<feature type="region of interest" description="Disordered" evidence="6">
    <location>
        <begin position="38"/>
        <end position="95"/>
    </location>
</feature>
<dbReference type="GO" id="GO:0003688">
    <property type="term" value="F:DNA replication origin binding"/>
    <property type="evidence" value="ECO:0007669"/>
    <property type="project" value="TreeGrafter"/>
</dbReference>
<dbReference type="GO" id="GO:0006270">
    <property type="term" value="P:DNA replication initiation"/>
    <property type="evidence" value="ECO:0007669"/>
    <property type="project" value="TreeGrafter"/>
</dbReference>
<dbReference type="SMART" id="SM00382">
    <property type="entry name" value="AAA"/>
    <property type="match status" value="1"/>
</dbReference>
<keyword evidence="5" id="KW-0547">Nucleotide-binding</keyword>
<comment type="subcellular location">
    <subcellularLocation>
        <location evidence="1 5">Nucleus</location>
    </subcellularLocation>
</comment>
<dbReference type="InterPro" id="IPR027417">
    <property type="entry name" value="P-loop_NTPase"/>
</dbReference>
<evidence type="ECO:0000313" key="8">
    <source>
        <dbReference type="EMBL" id="CAD8822622.1"/>
    </source>
</evidence>
<comment type="subunit">
    <text evidence="5">ORC is composed of six subunits.</text>
</comment>
<dbReference type="GO" id="GO:0005524">
    <property type="term" value="F:ATP binding"/>
    <property type="evidence" value="ECO:0007669"/>
    <property type="project" value="UniProtKB-KW"/>
</dbReference>
<dbReference type="Gene3D" id="2.30.30.490">
    <property type="match status" value="1"/>
</dbReference>
<keyword evidence="3 5" id="KW-0238">DNA-binding</keyword>
<proteinExistence type="inferred from homology"/>
<protein>
    <recommendedName>
        <fullName evidence="5">Origin recognition complex subunit 1</fullName>
    </recommendedName>
</protein>
<dbReference type="InterPro" id="IPR003593">
    <property type="entry name" value="AAA+_ATPase"/>
</dbReference>
<dbReference type="GO" id="GO:0003682">
    <property type="term" value="F:chromatin binding"/>
    <property type="evidence" value="ECO:0007669"/>
    <property type="project" value="InterPro"/>
</dbReference>
<dbReference type="InterPro" id="IPR041083">
    <property type="entry name" value="AAA_lid_10"/>
</dbReference>
<dbReference type="GO" id="GO:0033314">
    <property type="term" value="P:mitotic DNA replication checkpoint signaling"/>
    <property type="evidence" value="ECO:0007669"/>
    <property type="project" value="TreeGrafter"/>
</dbReference>
<evidence type="ECO:0000256" key="6">
    <source>
        <dbReference type="SAM" id="MobiDB-lite"/>
    </source>
</evidence>
<dbReference type="PANTHER" id="PTHR10763:SF23">
    <property type="entry name" value="ORIGIN RECOGNITION COMPLEX SUBUNIT 1"/>
    <property type="match status" value="1"/>
</dbReference>
<comment type="function">
    <text evidence="5">Component of the origin recognition complex (ORC) that binds origins of replication. DNA-binding is ATP-dependent, however specific DNA sequences that define origins of replication have not been identified so far. ORC is required to assemble the pre-replication complex necessary to initiate DNA replication.</text>
</comment>
<feature type="region of interest" description="Disordered" evidence="6">
    <location>
        <begin position="1"/>
        <end position="24"/>
    </location>
</feature>
<dbReference type="AlphaFoldDB" id="A0A7S0ZI60"/>
<evidence type="ECO:0000256" key="2">
    <source>
        <dbReference type="ARBA" id="ARBA00022705"/>
    </source>
</evidence>
<name>A0A7S0ZI60_9RHOD</name>
<evidence type="ECO:0000259" key="7">
    <source>
        <dbReference type="PROSITE" id="PS51038"/>
    </source>
</evidence>